<evidence type="ECO:0000313" key="4">
    <source>
        <dbReference type="Proteomes" id="UP000255050"/>
    </source>
</evidence>
<dbReference type="Gene3D" id="1.20.1600.10">
    <property type="entry name" value="Outer membrane efflux proteins (OEP)"/>
    <property type="match status" value="1"/>
</dbReference>
<evidence type="ECO:0000256" key="2">
    <source>
        <dbReference type="ARBA" id="ARBA00007613"/>
    </source>
</evidence>
<comment type="caution">
    <text evidence="3">The sequence shown here is derived from an EMBL/GenBank/DDBJ whole genome shotgun (WGS) entry which is preliminary data.</text>
</comment>
<dbReference type="EMBL" id="UGJR01000002">
    <property type="protein sequence ID" value="STR40298.1"/>
    <property type="molecule type" value="Genomic_DNA"/>
</dbReference>
<accession>A0A7H4LVX2</accession>
<reference evidence="3 4" key="1">
    <citation type="submission" date="2018-06" db="EMBL/GenBank/DDBJ databases">
        <authorList>
            <consortium name="Pathogen Informatics"/>
            <person name="Doyle S."/>
        </authorList>
    </citation>
    <scope>NUCLEOTIDE SEQUENCE [LARGE SCALE GENOMIC DNA]</scope>
    <source>
        <strain evidence="3 4">NCTC11694</strain>
    </source>
</reference>
<dbReference type="GO" id="GO:0009279">
    <property type="term" value="C:cell outer membrane"/>
    <property type="evidence" value="ECO:0007669"/>
    <property type="project" value="UniProtKB-SubCell"/>
</dbReference>
<dbReference type="InterPro" id="IPR003423">
    <property type="entry name" value="OMP_efflux"/>
</dbReference>
<protein>
    <submittedName>
        <fullName evidence="3">Putative outer membrane efflux protein</fullName>
    </submittedName>
</protein>
<dbReference type="SUPFAM" id="SSF56954">
    <property type="entry name" value="Outer membrane efflux proteins (OEP)"/>
    <property type="match status" value="1"/>
</dbReference>
<dbReference type="GO" id="GO:0015562">
    <property type="term" value="F:efflux transmembrane transporter activity"/>
    <property type="evidence" value="ECO:0007669"/>
    <property type="project" value="InterPro"/>
</dbReference>
<name>A0A7H4LVX2_9ENTR</name>
<dbReference type="AlphaFoldDB" id="A0A7H4LVX2"/>
<sequence>MLNIDQVAHDTAAAVVQVQGYQKLVDIAKAQVNSLKQIGDLIRQRNDAGASSLSDVVQTDTRVEGAQSTLLQYQAALQRWKATLATYIGIGRH</sequence>
<evidence type="ECO:0000256" key="1">
    <source>
        <dbReference type="ARBA" id="ARBA00004442"/>
    </source>
</evidence>
<organism evidence="3 4">
    <name type="scientific">Klebsiella michiganensis</name>
    <dbReference type="NCBI Taxonomy" id="1134687"/>
    <lineage>
        <taxon>Bacteria</taxon>
        <taxon>Pseudomonadati</taxon>
        <taxon>Pseudomonadota</taxon>
        <taxon>Gammaproteobacteria</taxon>
        <taxon>Enterobacterales</taxon>
        <taxon>Enterobacteriaceae</taxon>
        <taxon>Klebsiella/Raoultella group</taxon>
        <taxon>Klebsiella</taxon>
    </lineage>
</organism>
<evidence type="ECO:0000313" key="3">
    <source>
        <dbReference type="EMBL" id="STR40298.1"/>
    </source>
</evidence>
<proteinExistence type="inferred from homology"/>
<dbReference type="Proteomes" id="UP000255050">
    <property type="component" value="Unassembled WGS sequence"/>
</dbReference>
<dbReference type="Pfam" id="PF02321">
    <property type="entry name" value="OEP"/>
    <property type="match status" value="1"/>
</dbReference>
<gene>
    <name evidence="3" type="ORF">NCTC11694_01452</name>
</gene>
<comment type="subcellular location">
    <subcellularLocation>
        <location evidence="1">Cell outer membrane</location>
    </subcellularLocation>
</comment>
<comment type="similarity">
    <text evidence="2">Belongs to the outer membrane factor (OMF) (TC 1.B.17) family.</text>
</comment>